<proteinExistence type="predicted"/>
<gene>
    <name evidence="1" type="ORF">C8A05DRAFT_38652</name>
</gene>
<dbReference type="EMBL" id="MU856072">
    <property type="protein sequence ID" value="KAK3897774.1"/>
    <property type="molecule type" value="Genomic_DNA"/>
</dbReference>
<dbReference type="AlphaFoldDB" id="A0AAN6MC69"/>
<evidence type="ECO:0000313" key="2">
    <source>
        <dbReference type="Proteomes" id="UP001303889"/>
    </source>
</evidence>
<name>A0AAN6MC69_9PEZI</name>
<keyword evidence="2" id="KW-1185">Reference proteome</keyword>
<protein>
    <submittedName>
        <fullName evidence="1">Uncharacterized protein</fullName>
    </submittedName>
</protein>
<evidence type="ECO:0000313" key="1">
    <source>
        <dbReference type="EMBL" id="KAK3897774.1"/>
    </source>
</evidence>
<reference evidence="1" key="1">
    <citation type="journal article" date="2023" name="Mol. Phylogenet. Evol.">
        <title>Genome-scale phylogeny and comparative genomics of the fungal order Sordariales.</title>
        <authorList>
            <person name="Hensen N."/>
            <person name="Bonometti L."/>
            <person name="Westerberg I."/>
            <person name="Brannstrom I.O."/>
            <person name="Guillou S."/>
            <person name="Cros-Aarteil S."/>
            <person name="Calhoun S."/>
            <person name="Haridas S."/>
            <person name="Kuo A."/>
            <person name="Mondo S."/>
            <person name="Pangilinan J."/>
            <person name="Riley R."/>
            <person name="LaButti K."/>
            <person name="Andreopoulos B."/>
            <person name="Lipzen A."/>
            <person name="Chen C."/>
            <person name="Yan M."/>
            <person name="Daum C."/>
            <person name="Ng V."/>
            <person name="Clum A."/>
            <person name="Steindorff A."/>
            <person name="Ohm R.A."/>
            <person name="Martin F."/>
            <person name="Silar P."/>
            <person name="Natvig D.O."/>
            <person name="Lalanne C."/>
            <person name="Gautier V."/>
            <person name="Ament-Velasquez S.L."/>
            <person name="Kruys A."/>
            <person name="Hutchinson M.I."/>
            <person name="Powell A.J."/>
            <person name="Barry K."/>
            <person name="Miller A.N."/>
            <person name="Grigoriev I.V."/>
            <person name="Debuchy R."/>
            <person name="Gladieux P."/>
            <person name="Hiltunen Thoren M."/>
            <person name="Johannesson H."/>
        </authorList>
    </citation>
    <scope>NUCLEOTIDE SEQUENCE</scope>
    <source>
        <strain evidence="1">CBS 103.79</strain>
    </source>
</reference>
<reference evidence="1" key="2">
    <citation type="submission" date="2023-05" db="EMBL/GenBank/DDBJ databases">
        <authorList>
            <consortium name="Lawrence Berkeley National Laboratory"/>
            <person name="Steindorff A."/>
            <person name="Hensen N."/>
            <person name="Bonometti L."/>
            <person name="Westerberg I."/>
            <person name="Brannstrom I.O."/>
            <person name="Guillou S."/>
            <person name="Cros-Aarteil S."/>
            <person name="Calhoun S."/>
            <person name="Haridas S."/>
            <person name="Kuo A."/>
            <person name="Mondo S."/>
            <person name="Pangilinan J."/>
            <person name="Riley R."/>
            <person name="Labutti K."/>
            <person name="Andreopoulos B."/>
            <person name="Lipzen A."/>
            <person name="Chen C."/>
            <person name="Yanf M."/>
            <person name="Daum C."/>
            <person name="Ng V."/>
            <person name="Clum A."/>
            <person name="Ohm R."/>
            <person name="Martin F."/>
            <person name="Silar P."/>
            <person name="Natvig D."/>
            <person name="Lalanne C."/>
            <person name="Gautier V."/>
            <person name="Ament-Velasquez S.L."/>
            <person name="Kruys A."/>
            <person name="Hutchinson M.I."/>
            <person name="Powell A.J."/>
            <person name="Barry K."/>
            <person name="Miller A.N."/>
            <person name="Grigoriev I.V."/>
            <person name="Debuchy R."/>
            <person name="Gladieux P."/>
            <person name="Thoren M.H."/>
            <person name="Johannesson H."/>
        </authorList>
    </citation>
    <scope>NUCLEOTIDE SEQUENCE</scope>
    <source>
        <strain evidence="1">CBS 103.79</strain>
    </source>
</reference>
<sequence>MKQVFTVACTDCDVGEGAIPATGATTARFFGQADMAAVLVLVGLGDGRSNVSAAALDQTVLE</sequence>
<dbReference type="Proteomes" id="UP001303889">
    <property type="component" value="Unassembled WGS sequence"/>
</dbReference>
<organism evidence="1 2">
    <name type="scientific">Staphylotrichum tortipilum</name>
    <dbReference type="NCBI Taxonomy" id="2831512"/>
    <lineage>
        <taxon>Eukaryota</taxon>
        <taxon>Fungi</taxon>
        <taxon>Dikarya</taxon>
        <taxon>Ascomycota</taxon>
        <taxon>Pezizomycotina</taxon>
        <taxon>Sordariomycetes</taxon>
        <taxon>Sordariomycetidae</taxon>
        <taxon>Sordariales</taxon>
        <taxon>Chaetomiaceae</taxon>
        <taxon>Staphylotrichum</taxon>
    </lineage>
</organism>
<accession>A0AAN6MC69</accession>
<comment type="caution">
    <text evidence="1">The sequence shown here is derived from an EMBL/GenBank/DDBJ whole genome shotgun (WGS) entry which is preliminary data.</text>
</comment>